<dbReference type="SUPFAM" id="SSF53901">
    <property type="entry name" value="Thiolase-like"/>
    <property type="match status" value="1"/>
</dbReference>
<accession>A0A6V8L4E5</accession>
<dbReference type="InterPro" id="IPR014030">
    <property type="entry name" value="Ketoacyl_synth_N"/>
</dbReference>
<proteinExistence type="predicted"/>
<dbReference type="Gene3D" id="3.40.47.10">
    <property type="match status" value="1"/>
</dbReference>
<reference evidence="2 3" key="2">
    <citation type="submission" date="2020-03" db="EMBL/GenBank/DDBJ databases">
        <authorList>
            <person name="Ichikawa N."/>
            <person name="Kimura A."/>
            <person name="Kitahashi Y."/>
            <person name="Uohara A."/>
        </authorList>
    </citation>
    <scope>NUCLEOTIDE SEQUENCE [LARGE SCALE GENOMIC DNA]</scope>
    <source>
        <strain evidence="2 3">NBRC 108638</strain>
    </source>
</reference>
<dbReference type="RefSeq" id="WP_173079070.1">
    <property type="nucleotide sequence ID" value="NZ_BAABJB010000023.1"/>
</dbReference>
<protein>
    <recommendedName>
        <fullName evidence="1">Beta-ketoacyl synthase-like N-terminal domain-containing protein</fullName>
    </recommendedName>
</protein>
<dbReference type="AlphaFoldDB" id="A0A6V8L4E5"/>
<name>A0A6V8L4E5_9ACTN</name>
<comment type="caution">
    <text evidence="2">The sequence shown here is derived from an EMBL/GenBank/DDBJ whole genome shotgun (WGS) entry which is preliminary data.</text>
</comment>
<reference evidence="2 3" key="1">
    <citation type="submission" date="2020-03" db="EMBL/GenBank/DDBJ databases">
        <title>Whole genome shotgun sequence of Phytohabitans rumicis NBRC 108638.</title>
        <authorList>
            <person name="Komaki H."/>
            <person name="Tamura T."/>
        </authorList>
    </citation>
    <scope>NUCLEOTIDE SEQUENCE [LARGE SCALE GENOMIC DNA]</scope>
    <source>
        <strain evidence="2 3">NBRC 108638</strain>
    </source>
</reference>
<evidence type="ECO:0000313" key="2">
    <source>
        <dbReference type="EMBL" id="GFJ92132.1"/>
    </source>
</evidence>
<sequence>MPSVAVRGVGLRLSGATGLDDLARQLGAEPPPVTMRRFAAPDSALVPVERPVHGPVEPDMPDSVGKRGLRSLPYESLLALAAAADTPVLPSVDGPAADRTAVVWASSTAGLHEYATVCTEASTLEPGLVSPALGPASAYNGPASTVSIRLGLTGPNLSLTGGATAGMSAIAEAMRLIAGGDASAALVGASSSLTRWSLTVAPYHLVPAEGAACLTLHPRADGQDGVTLGECRRTDLVRATVHIIQSAARPETRPDGLVVSALDSGVVDALSANQPFPVWHVEKAIGDFGAAGGFLAVVCAAALCARATEPTTILAVAVEPCGSTATMEVSSL</sequence>
<dbReference type="EMBL" id="BLPG01000001">
    <property type="protein sequence ID" value="GFJ92132.1"/>
    <property type="molecule type" value="Genomic_DNA"/>
</dbReference>
<keyword evidence="3" id="KW-1185">Reference proteome</keyword>
<gene>
    <name evidence="2" type="ORF">Prum_057740</name>
</gene>
<dbReference type="Pfam" id="PF00109">
    <property type="entry name" value="ketoacyl-synt"/>
    <property type="match status" value="1"/>
</dbReference>
<feature type="domain" description="Beta-ketoacyl synthase-like N-terminal" evidence="1">
    <location>
        <begin position="98"/>
        <end position="230"/>
    </location>
</feature>
<dbReference type="InterPro" id="IPR016039">
    <property type="entry name" value="Thiolase-like"/>
</dbReference>
<evidence type="ECO:0000313" key="3">
    <source>
        <dbReference type="Proteomes" id="UP000482960"/>
    </source>
</evidence>
<dbReference type="GO" id="GO:0016746">
    <property type="term" value="F:acyltransferase activity"/>
    <property type="evidence" value="ECO:0007669"/>
    <property type="project" value="InterPro"/>
</dbReference>
<dbReference type="Proteomes" id="UP000482960">
    <property type="component" value="Unassembled WGS sequence"/>
</dbReference>
<evidence type="ECO:0000259" key="1">
    <source>
        <dbReference type="Pfam" id="PF00109"/>
    </source>
</evidence>
<organism evidence="2 3">
    <name type="scientific">Phytohabitans rumicis</name>
    <dbReference type="NCBI Taxonomy" id="1076125"/>
    <lineage>
        <taxon>Bacteria</taxon>
        <taxon>Bacillati</taxon>
        <taxon>Actinomycetota</taxon>
        <taxon>Actinomycetes</taxon>
        <taxon>Micromonosporales</taxon>
        <taxon>Micromonosporaceae</taxon>
    </lineage>
</organism>